<gene>
    <name evidence="5" type="ORF">RI129_007692</name>
</gene>
<dbReference type="Pfam" id="PF03736">
    <property type="entry name" value="EPTP"/>
    <property type="match status" value="2"/>
</dbReference>
<evidence type="ECO:0000256" key="1">
    <source>
        <dbReference type="ARBA" id="ARBA00022729"/>
    </source>
</evidence>
<protein>
    <submittedName>
        <fullName evidence="5">Uncharacterized protein</fullName>
    </submittedName>
</protein>
<accession>A0AAN7ZH86</accession>
<dbReference type="InterPro" id="IPR009039">
    <property type="entry name" value="EAR"/>
</dbReference>
<feature type="transmembrane region" description="Helical" evidence="4">
    <location>
        <begin position="12"/>
        <end position="29"/>
    </location>
</feature>
<dbReference type="PROSITE" id="PS50912">
    <property type="entry name" value="EAR"/>
    <property type="match status" value="1"/>
</dbReference>
<keyword evidence="1" id="KW-0732">Signal</keyword>
<evidence type="ECO:0000313" key="6">
    <source>
        <dbReference type="Proteomes" id="UP001329430"/>
    </source>
</evidence>
<feature type="coiled-coil region" evidence="3">
    <location>
        <begin position="520"/>
        <end position="554"/>
    </location>
</feature>
<keyword evidence="4" id="KW-0472">Membrane</keyword>
<dbReference type="PANTHER" id="PTHR15261:SF4">
    <property type="entry name" value="THROMBOSPONDIN-TYPE LAMININ G DOMAIN AND EAR REPEAT-CONTAINING PROTEIN"/>
    <property type="match status" value="1"/>
</dbReference>
<proteinExistence type="predicted"/>
<dbReference type="Proteomes" id="UP001329430">
    <property type="component" value="Chromosome 5"/>
</dbReference>
<dbReference type="InterPro" id="IPR005492">
    <property type="entry name" value="EPTP"/>
</dbReference>
<keyword evidence="2" id="KW-0677">Repeat</keyword>
<dbReference type="EMBL" id="JAVRBK010000005">
    <property type="protein sequence ID" value="KAK5643847.1"/>
    <property type="molecule type" value="Genomic_DNA"/>
</dbReference>
<evidence type="ECO:0000256" key="2">
    <source>
        <dbReference type="ARBA" id="ARBA00022737"/>
    </source>
</evidence>
<sequence>MYSETSSQTTMTLLLILIYPASVFCYLSSENLRVNLDHLTDNFFANLQEHPNIKGGTLNESTTFIDKQVQNYMALIEQTHGSIEHSLTRRSLPIDETTTLTKDSAGVYILSGIIPAYSIKVQLPKDIHLFPYKSEESEVWYGAALETAREGDDLVIFKYVDRQFNEISRIPVRNGVSLATISIDGGVCIIVAENNTISDKVHNKTQVIKFIPRTGQLINIQFLDAEYASDVALWREHNEIFMTVATHMKGEYQYEVNQPIYQWFGRHFDQIDYIKTYGARKITPFIIGNSHFLAVANFQNNFGNTNIYSEIFKYNRHWNKFESYQKILTQAAVDVKHFSFETEIGAEHFLIFANLFDKSINGSKNNETSSIVYKYVDGYFIPFQSFNLNAVTEWLPVTGIHGEFVLLAACEFDGMKSFQYDGWKFTESEVQYTDEAFAKGIISMKAYHINNKTFVVVANKNDYGNLMNIFELKFTNKKMLSEFHDDSLLWCKKNLQDYQTLSTNKVSKRNINTNNMGPVNSNENDELLRLEQKIQLYQEEVTNLENQLETILNQTEMNTLDGNIYINNLHIHNSTHFESLTTDTINGINISEFLSDVIKITEDFATDNLYEFEDVTLESIANVKYVNSHPLTDIVHLNDETDLNHLSVNGDIVFQEGLSLDGRLNGIIFTKENILLKDGNQSLSTLGLNLLSAEMLDADFINDIELSQIDTLNDQPKIVENVETLNVKSVHIKGFINNVDISKLKESALKTFGNQTVTSNYQFDTLYVNNLDVKRLSDKTIPDELILVNGGDFHLNQSMEFTNSIIVNSILVRDHVNNIDVVDGKLDVLVKNSDTLQHITGVKEFENVELSGPIKLLGKINSSKIEAMSPVRTFNQEIVVTGDYFINGDVNVEEILKASDIQNTQGTHTISKVQREGIKINEEKIPVHLEFSQQLNAQEVFCDTINGIPVDSFVVEGVNEPQVISGWKTFLGDVFVTGSTELVNVNGINIPSLEAGVLTVIGNQTLTGNLQIENVYANRVFNVKTDLGNRPWQDAIYLLQQPVISGTTVLTDALEIDRLEADAIYCNSLINGYNFTSMIEDSIFRNHTLSIKGLTHFNNVEIENVTAENIDLDLLLEIMENSQAIFGYYENLHLTSELSVESISFTDHFNGISKRNFGKWLLNADELYFNTDQSFRKVTIHGNLYIRSGLMDNVNIMMLSENSVKIDEPNDFSIIKFNNGLLSSSPIILEGQFESLDLNDIVHSNTKDTQVILDEIVFHEDLTVNGELVFNGLISGFNLRQFCESYDNMQSKTSKHLQVNGNVYFVKGPKIKSINRHSMKDMLERVWLKNQNATVAGVIEFNTIFFEEDLTVDGYVDDVKMQLIAQTYLSKSRDQNITATYTFEDNVLFQGGIFSPTAIVKGSVGGLNLGEFINIALLNNYEQVFENLLYLDHCQIYELHGEYLVNGLSLQNDVMLYSQNNIVTGKKTIRDATSYTMKIDNGVFVQNVPLLPWIMNSVMKIGTFQLQGLVTFLNQTSFPKGISSQKTVNNIEFNAETIMLNSKPQSIVAPKYFSEMTIEALDMKRLLNGVDIVDLVNKQAYKNGNLIFQSPVYFNGSITTPNVQVEKLYRGINVTELTNNITHFVSVNNYTKNFKHLLDVSHEVSDSLKDHAYFINYYKVKQIYQMVDYIIPVVFDDEKMQYLACVVKGDHNYTVHFDVWDSNAEFFRKNTELPIINTGKKLGYINEIKFRGKDHWYIEHERITHLPMHNKYEGSLFEVTRTELKEIVSAILHSGSQFVTSLDLPMINKCIFMLFTTHGRVFCEDIGSQSGQNWDIFQEIQTFNSIGGAVSKLNNLTHIFLINGGTLNEPANVDVWKYNDTMTSFFREQTIYVSYPTSISTISYENCHFLAVASGYPQNTRYAGMISIKKYDENKQNFVKFQDIPLNVPIQVLFTELPTKELILYISTNNPTQPLIVYQYEGISKFVKKIVAATTPHSSIIKSFNTPDKRHFVLAKSGNETSVIEAVFKGQRMM</sequence>
<dbReference type="PANTHER" id="PTHR15261">
    <property type="entry name" value="THROMBOSPONDIN-TYPE LAMININ G DOMAIN AND EAR REPEAT-CONTAINING"/>
    <property type="match status" value="1"/>
</dbReference>
<evidence type="ECO:0000256" key="4">
    <source>
        <dbReference type="SAM" id="Phobius"/>
    </source>
</evidence>
<keyword evidence="4" id="KW-0812">Transmembrane</keyword>
<keyword evidence="6" id="KW-1185">Reference proteome</keyword>
<evidence type="ECO:0000256" key="3">
    <source>
        <dbReference type="SAM" id="Coils"/>
    </source>
</evidence>
<evidence type="ECO:0000313" key="5">
    <source>
        <dbReference type="EMBL" id="KAK5643847.1"/>
    </source>
</evidence>
<keyword evidence="3" id="KW-0175">Coiled coil</keyword>
<reference evidence="5 6" key="1">
    <citation type="journal article" date="2024" name="Insects">
        <title>An Improved Chromosome-Level Genome Assembly of the Firefly Pyrocoelia pectoralis.</title>
        <authorList>
            <person name="Fu X."/>
            <person name="Meyer-Rochow V.B."/>
            <person name="Ballantyne L."/>
            <person name="Zhu X."/>
        </authorList>
    </citation>
    <scope>NUCLEOTIDE SEQUENCE [LARGE SCALE GENOMIC DNA]</scope>
    <source>
        <strain evidence="5">XCY_ONT2</strain>
    </source>
</reference>
<organism evidence="5 6">
    <name type="scientific">Pyrocoelia pectoralis</name>
    <dbReference type="NCBI Taxonomy" id="417401"/>
    <lineage>
        <taxon>Eukaryota</taxon>
        <taxon>Metazoa</taxon>
        <taxon>Ecdysozoa</taxon>
        <taxon>Arthropoda</taxon>
        <taxon>Hexapoda</taxon>
        <taxon>Insecta</taxon>
        <taxon>Pterygota</taxon>
        <taxon>Neoptera</taxon>
        <taxon>Endopterygota</taxon>
        <taxon>Coleoptera</taxon>
        <taxon>Polyphaga</taxon>
        <taxon>Elateriformia</taxon>
        <taxon>Elateroidea</taxon>
        <taxon>Lampyridae</taxon>
        <taxon>Lampyrinae</taxon>
        <taxon>Pyrocoelia</taxon>
    </lineage>
</organism>
<name>A0AAN7ZH86_9COLE</name>
<comment type="caution">
    <text evidence="5">The sequence shown here is derived from an EMBL/GenBank/DDBJ whole genome shotgun (WGS) entry which is preliminary data.</text>
</comment>
<dbReference type="GO" id="GO:0007165">
    <property type="term" value="P:signal transduction"/>
    <property type="evidence" value="ECO:0007669"/>
    <property type="project" value="TreeGrafter"/>
</dbReference>
<keyword evidence="4" id="KW-1133">Transmembrane helix</keyword>